<dbReference type="InParanoid" id="H3CG21"/>
<dbReference type="InterPro" id="IPR012259">
    <property type="entry name" value="DHFR"/>
</dbReference>
<dbReference type="Ensembl" id="ENSTNIT00000007356.1">
    <property type="protein sequence ID" value="ENSTNIP00000007198.1"/>
    <property type="gene ID" value="ENSTNIG00000004549.1"/>
</dbReference>
<evidence type="ECO:0000256" key="4">
    <source>
        <dbReference type="ARBA" id="ARBA00022563"/>
    </source>
</evidence>
<evidence type="ECO:0000259" key="8">
    <source>
        <dbReference type="PROSITE" id="PS51330"/>
    </source>
</evidence>
<dbReference type="SUPFAM" id="SSF53597">
    <property type="entry name" value="Dihydrofolate reductase-like"/>
    <property type="match status" value="1"/>
</dbReference>
<dbReference type="CDD" id="cd00209">
    <property type="entry name" value="DHFR"/>
    <property type="match status" value="1"/>
</dbReference>
<feature type="domain" description="DHFR" evidence="8">
    <location>
        <begin position="5"/>
        <end position="186"/>
    </location>
</feature>
<dbReference type="AlphaFoldDB" id="H3CG21"/>
<dbReference type="Proteomes" id="UP000007303">
    <property type="component" value="Unassembled WGS sequence"/>
</dbReference>
<keyword evidence="4" id="KW-0554">One-carbon metabolism</keyword>
<keyword evidence="6" id="KW-0560">Oxidoreductase</keyword>
<dbReference type="STRING" id="99883.ENSTNIP00000007198"/>
<keyword evidence="5" id="KW-0521">NADP</keyword>
<dbReference type="GO" id="GO:0005739">
    <property type="term" value="C:mitochondrion"/>
    <property type="evidence" value="ECO:0007669"/>
    <property type="project" value="TreeGrafter"/>
</dbReference>
<keyword evidence="10" id="KW-1185">Reference proteome</keyword>
<dbReference type="HOGENOM" id="CLU_043966_2_3_1"/>
<organism evidence="9 10">
    <name type="scientific">Tetraodon nigroviridis</name>
    <name type="common">Spotted green pufferfish</name>
    <name type="synonym">Chelonodon nigroviridis</name>
    <dbReference type="NCBI Taxonomy" id="99883"/>
    <lineage>
        <taxon>Eukaryota</taxon>
        <taxon>Metazoa</taxon>
        <taxon>Chordata</taxon>
        <taxon>Craniata</taxon>
        <taxon>Vertebrata</taxon>
        <taxon>Euteleostomi</taxon>
        <taxon>Actinopterygii</taxon>
        <taxon>Neopterygii</taxon>
        <taxon>Teleostei</taxon>
        <taxon>Neoteleostei</taxon>
        <taxon>Acanthomorphata</taxon>
        <taxon>Eupercaria</taxon>
        <taxon>Tetraodontiformes</taxon>
        <taxon>Tetradontoidea</taxon>
        <taxon>Tetraodontidae</taxon>
        <taxon>Tetraodon</taxon>
    </lineage>
</organism>
<reference evidence="10" key="1">
    <citation type="journal article" date="2004" name="Nature">
        <title>Genome duplication in the teleost fish Tetraodon nigroviridis reveals the early vertebrate proto-karyotype.</title>
        <authorList>
            <person name="Jaillon O."/>
            <person name="Aury J.-M."/>
            <person name="Brunet F."/>
            <person name="Petit J.-L."/>
            <person name="Stange-Thomann N."/>
            <person name="Mauceli E."/>
            <person name="Bouneau L."/>
            <person name="Fischer C."/>
            <person name="Ozouf-Costaz C."/>
            <person name="Bernot A."/>
            <person name="Nicaud S."/>
            <person name="Jaffe D."/>
            <person name="Fisher S."/>
            <person name="Lutfalla G."/>
            <person name="Dossat C."/>
            <person name="Segurens B."/>
            <person name="Dasilva C."/>
            <person name="Salanoubat M."/>
            <person name="Levy M."/>
            <person name="Boudet N."/>
            <person name="Castellano S."/>
            <person name="Anthouard V."/>
            <person name="Jubin C."/>
            <person name="Castelli V."/>
            <person name="Katinka M."/>
            <person name="Vacherie B."/>
            <person name="Biemont C."/>
            <person name="Skalli Z."/>
            <person name="Cattolico L."/>
            <person name="Poulain J."/>
            <person name="De Berardinis V."/>
            <person name="Cruaud C."/>
            <person name="Duprat S."/>
            <person name="Brottier P."/>
            <person name="Coutanceau J.-P."/>
            <person name="Gouzy J."/>
            <person name="Parra G."/>
            <person name="Lardier G."/>
            <person name="Chapple C."/>
            <person name="McKernan K.J."/>
            <person name="McEwan P."/>
            <person name="Bosak S."/>
            <person name="Kellis M."/>
            <person name="Volff J.-N."/>
            <person name="Guigo R."/>
            <person name="Zody M.C."/>
            <person name="Mesirov J."/>
            <person name="Lindblad-Toh K."/>
            <person name="Birren B."/>
            <person name="Nusbaum C."/>
            <person name="Kahn D."/>
            <person name="Robinson-Rechavi M."/>
            <person name="Laudet V."/>
            <person name="Schachter V."/>
            <person name="Quetier F."/>
            <person name="Saurin W."/>
            <person name="Scarpelli C."/>
            <person name="Wincker P."/>
            <person name="Lander E.S."/>
            <person name="Weissenbach J."/>
            <person name="Roest Crollius H."/>
        </authorList>
    </citation>
    <scope>NUCLEOTIDE SEQUENCE [LARGE SCALE GENOMIC DNA]</scope>
</reference>
<evidence type="ECO:0000256" key="7">
    <source>
        <dbReference type="ARBA" id="ARBA00048873"/>
    </source>
</evidence>
<dbReference type="PROSITE" id="PS51330">
    <property type="entry name" value="DHFR_2"/>
    <property type="match status" value="1"/>
</dbReference>
<dbReference type="FunFam" id="3.40.430.10:FF:000002">
    <property type="entry name" value="Dihydrofolate reductase"/>
    <property type="match status" value="1"/>
</dbReference>
<dbReference type="GO" id="GO:0046452">
    <property type="term" value="P:dihydrofolate metabolic process"/>
    <property type="evidence" value="ECO:0007669"/>
    <property type="project" value="TreeGrafter"/>
</dbReference>
<dbReference type="PRINTS" id="PR00070">
    <property type="entry name" value="DHFR"/>
</dbReference>
<protein>
    <recommendedName>
        <fullName evidence="3">dihydrofolate reductase</fullName>
        <ecNumber evidence="3">1.5.1.3</ecNumber>
    </recommendedName>
</protein>
<dbReference type="GO" id="GO:0006730">
    <property type="term" value="P:one-carbon metabolic process"/>
    <property type="evidence" value="ECO:0007669"/>
    <property type="project" value="UniProtKB-KW"/>
</dbReference>
<dbReference type="Pfam" id="PF00186">
    <property type="entry name" value="DHFR_1"/>
    <property type="match status" value="1"/>
</dbReference>
<dbReference type="GO" id="GO:0046655">
    <property type="term" value="P:folic acid metabolic process"/>
    <property type="evidence" value="ECO:0007669"/>
    <property type="project" value="TreeGrafter"/>
</dbReference>
<dbReference type="InterPro" id="IPR001796">
    <property type="entry name" value="DHFR_dom"/>
</dbReference>
<dbReference type="EC" id="1.5.1.3" evidence="3"/>
<evidence type="ECO:0000313" key="10">
    <source>
        <dbReference type="Proteomes" id="UP000007303"/>
    </source>
</evidence>
<dbReference type="PANTHER" id="PTHR48069:SF6">
    <property type="entry name" value="DIHYDROFOLATE REDUCTASE"/>
    <property type="match status" value="1"/>
</dbReference>
<dbReference type="Gene3D" id="3.40.430.10">
    <property type="entry name" value="Dihydrofolate Reductase, subunit A"/>
    <property type="match status" value="1"/>
</dbReference>
<dbReference type="OMA" id="RDNQLPW"/>
<dbReference type="GO" id="GO:0046654">
    <property type="term" value="P:tetrahydrofolate biosynthetic process"/>
    <property type="evidence" value="ECO:0007669"/>
    <property type="project" value="InterPro"/>
</dbReference>
<evidence type="ECO:0000256" key="2">
    <source>
        <dbReference type="ARBA" id="ARBA00009539"/>
    </source>
</evidence>
<accession>H3CG21</accession>
<sequence length="188" mass="21667">TMARVLNAIVAVCPDLGIGRNGDLPWHPIRLDNEFKHFRKMTSTPSVNGKQNVVIMGRKTWFSIPEKHRPLANRINIVLSRRSREPPAGAHHLAHDLSSALQLVETQLADRDQVWVIGGSSLYQEMMERPGTSRLFVTHVLKQFDCDTFLPEIRPQRYRLLPQFPGVPQELQEEKGIQYRYQVYESLE</sequence>
<dbReference type="PANTHER" id="PTHR48069">
    <property type="entry name" value="DIHYDROFOLATE REDUCTASE"/>
    <property type="match status" value="1"/>
</dbReference>
<evidence type="ECO:0000256" key="3">
    <source>
        <dbReference type="ARBA" id="ARBA00012856"/>
    </source>
</evidence>
<dbReference type="GO" id="GO:0050661">
    <property type="term" value="F:NADP binding"/>
    <property type="evidence" value="ECO:0007669"/>
    <property type="project" value="InterPro"/>
</dbReference>
<comment type="catalytic activity">
    <reaction evidence="7">
        <text>(6S)-5,6,7,8-tetrahydrofolate + NADP(+) = 7,8-dihydrofolate + NADPH + H(+)</text>
        <dbReference type="Rhea" id="RHEA:15009"/>
        <dbReference type="ChEBI" id="CHEBI:15378"/>
        <dbReference type="ChEBI" id="CHEBI:57451"/>
        <dbReference type="ChEBI" id="CHEBI:57453"/>
        <dbReference type="ChEBI" id="CHEBI:57783"/>
        <dbReference type="ChEBI" id="CHEBI:58349"/>
        <dbReference type="EC" id="1.5.1.3"/>
    </reaction>
</comment>
<comment type="pathway">
    <text evidence="1">Cofactor biosynthesis; tetrahydrofolate biosynthesis; 5,6,7,8-tetrahydrofolate from 7,8-dihydrofolate: step 1/1.</text>
</comment>
<dbReference type="InterPro" id="IPR024072">
    <property type="entry name" value="DHFR-like_dom_sf"/>
</dbReference>
<dbReference type="GeneTree" id="ENSGT00940000165661"/>
<dbReference type="GO" id="GO:0004146">
    <property type="term" value="F:dihydrofolate reductase activity"/>
    <property type="evidence" value="ECO:0007669"/>
    <property type="project" value="UniProtKB-EC"/>
</dbReference>
<reference evidence="9" key="2">
    <citation type="submission" date="2025-08" db="UniProtKB">
        <authorList>
            <consortium name="Ensembl"/>
        </authorList>
    </citation>
    <scope>IDENTIFICATION</scope>
</reference>
<evidence type="ECO:0000256" key="5">
    <source>
        <dbReference type="ARBA" id="ARBA00022857"/>
    </source>
</evidence>
<evidence type="ECO:0000256" key="1">
    <source>
        <dbReference type="ARBA" id="ARBA00004903"/>
    </source>
</evidence>
<evidence type="ECO:0000256" key="6">
    <source>
        <dbReference type="ARBA" id="ARBA00023002"/>
    </source>
</evidence>
<evidence type="ECO:0000313" key="9">
    <source>
        <dbReference type="Ensembl" id="ENSTNIP00000007198.1"/>
    </source>
</evidence>
<name>H3CG21_TETNG</name>
<comment type="similarity">
    <text evidence="2">Belongs to the dihydrofolate reductase family.</text>
</comment>
<proteinExistence type="inferred from homology"/>
<reference evidence="9" key="3">
    <citation type="submission" date="2025-09" db="UniProtKB">
        <authorList>
            <consortium name="Ensembl"/>
        </authorList>
    </citation>
    <scope>IDENTIFICATION</scope>
</reference>